<dbReference type="EMBL" id="CP030032">
    <property type="protein sequence ID" value="AWV89222.1"/>
    <property type="molecule type" value="Genomic_DNA"/>
</dbReference>
<dbReference type="AlphaFoldDB" id="A0A2Z4FJV2"/>
<dbReference type="InterPro" id="IPR029068">
    <property type="entry name" value="Glyas_Bleomycin-R_OHBP_Dase"/>
</dbReference>
<keyword evidence="2" id="KW-1185">Reference proteome</keyword>
<reference evidence="1 2" key="1">
    <citation type="submission" date="2018-06" db="EMBL/GenBank/DDBJ databases">
        <title>Lujinxingia sediminis gen. nov. sp. nov., a new facultative anaerobic member of the class Deltaproteobacteria, and proposal of Lujinxingaceae fam. nov.</title>
        <authorList>
            <person name="Guo L.-Y."/>
            <person name="Li C.-M."/>
            <person name="Wang S."/>
            <person name="Du Z.-J."/>
        </authorList>
    </citation>
    <scope>NUCLEOTIDE SEQUENCE [LARGE SCALE GENOMIC DNA]</scope>
    <source>
        <strain evidence="1 2">FA350</strain>
    </source>
</reference>
<dbReference type="InterPro" id="IPR004360">
    <property type="entry name" value="Glyas_Fos-R_dOase_dom"/>
</dbReference>
<dbReference type="Proteomes" id="UP000249799">
    <property type="component" value="Chromosome"/>
</dbReference>
<dbReference type="PANTHER" id="PTHR33993:SF14">
    <property type="entry name" value="GB|AAF24581.1"/>
    <property type="match status" value="1"/>
</dbReference>
<dbReference type="PROSITE" id="PS51819">
    <property type="entry name" value="VOC"/>
    <property type="match status" value="2"/>
</dbReference>
<dbReference type="PANTHER" id="PTHR33993">
    <property type="entry name" value="GLYOXALASE-RELATED"/>
    <property type="match status" value="1"/>
</dbReference>
<name>A0A2Z4FJV2_9DELT</name>
<evidence type="ECO:0000313" key="1">
    <source>
        <dbReference type="EMBL" id="AWV89222.1"/>
    </source>
</evidence>
<proteinExistence type="predicted"/>
<dbReference type="SUPFAM" id="SSF54593">
    <property type="entry name" value="Glyoxalase/Bleomycin resistance protein/Dihydroxybiphenyl dioxygenase"/>
    <property type="match status" value="2"/>
</dbReference>
<evidence type="ECO:0000313" key="2">
    <source>
        <dbReference type="Proteomes" id="UP000249799"/>
    </source>
</evidence>
<gene>
    <name evidence="1" type="ORF">DN745_07655</name>
</gene>
<dbReference type="CDD" id="cd07247">
    <property type="entry name" value="SgaA_N_like"/>
    <property type="match status" value="1"/>
</dbReference>
<dbReference type="KEGG" id="bsed:DN745_07655"/>
<sequence>MTNTPQGQPIWYELITDAPDAAQQYYQAVMGWSFEKSPAAPGHDYRTFSAADGAPVGGMIKVPDGASLDPLWVAYFAVDDVDASAKKVTALGGGVHMAPQDIPGIGRIAFVTDPQGAAFYLMRGEESTKSESFAPRVPGHFCWNELVTSDQDAALDFYHALFGWEKSGAMPMGPDEEYRFIKGGEVDLGATMNRQEPATQPNWSFALTVADIDRAKAAVESAGGVVSAGPMELPTGDWLIMTSDAQGVKMAYSGPRVQEQG</sequence>
<dbReference type="Pfam" id="PF00903">
    <property type="entry name" value="Glyoxalase"/>
    <property type="match status" value="2"/>
</dbReference>
<dbReference type="InterPro" id="IPR037523">
    <property type="entry name" value="VOC_core"/>
</dbReference>
<protein>
    <submittedName>
        <fullName evidence="1">VOC family protein</fullName>
    </submittedName>
</protein>
<dbReference type="Gene3D" id="3.10.180.10">
    <property type="entry name" value="2,3-Dihydroxybiphenyl 1,2-Dioxygenase, domain 1"/>
    <property type="match status" value="2"/>
</dbReference>
<dbReference type="RefSeq" id="WP_111333541.1">
    <property type="nucleotide sequence ID" value="NZ_CP030032.1"/>
</dbReference>
<accession>A0A2Z4FJV2</accession>
<organism evidence="1 2">
    <name type="scientific">Bradymonas sediminis</name>
    <dbReference type="NCBI Taxonomy" id="1548548"/>
    <lineage>
        <taxon>Bacteria</taxon>
        <taxon>Deltaproteobacteria</taxon>
        <taxon>Bradymonadales</taxon>
        <taxon>Bradymonadaceae</taxon>
        <taxon>Bradymonas</taxon>
    </lineage>
</organism>
<dbReference type="OrthoDB" id="9792323at2"/>
<dbReference type="InterPro" id="IPR052164">
    <property type="entry name" value="Anthracycline_SecMetBiosynth"/>
</dbReference>